<dbReference type="AlphaFoldDB" id="A0A8J7KVQ2"/>
<keyword evidence="1" id="KW-0175">Coiled coil</keyword>
<protein>
    <submittedName>
        <fullName evidence="2">DUF5320 domain-containing protein</fullName>
    </submittedName>
</protein>
<evidence type="ECO:0000313" key="3">
    <source>
        <dbReference type="Proteomes" id="UP000623269"/>
    </source>
</evidence>
<accession>A0A8J7KVQ2</accession>
<comment type="caution">
    <text evidence="2">The sequence shown here is derived from an EMBL/GenBank/DDBJ whole genome shotgun (WGS) entry which is preliminary data.</text>
</comment>
<evidence type="ECO:0000313" key="2">
    <source>
        <dbReference type="EMBL" id="MBH1939432.1"/>
    </source>
</evidence>
<reference evidence="2" key="1">
    <citation type="submission" date="2020-12" db="EMBL/GenBank/DDBJ databases">
        <title>M. sibirica DSM 26468T genome.</title>
        <authorList>
            <person name="Thieme N."/>
            <person name="Rettenmaier R."/>
            <person name="Zverlov V."/>
            <person name="Liebl W."/>
        </authorList>
    </citation>
    <scope>NUCLEOTIDE SEQUENCE</scope>
    <source>
        <strain evidence="2">DSM 26468</strain>
    </source>
</reference>
<keyword evidence="3" id="KW-1185">Reference proteome</keyword>
<evidence type="ECO:0000256" key="1">
    <source>
        <dbReference type="SAM" id="Coils"/>
    </source>
</evidence>
<organism evidence="2 3">
    <name type="scientific">Mobilitalea sibirica</name>
    <dbReference type="NCBI Taxonomy" id="1462919"/>
    <lineage>
        <taxon>Bacteria</taxon>
        <taxon>Bacillati</taxon>
        <taxon>Bacillota</taxon>
        <taxon>Clostridia</taxon>
        <taxon>Lachnospirales</taxon>
        <taxon>Lachnospiraceae</taxon>
        <taxon>Mobilitalea</taxon>
    </lineage>
</organism>
<dbReference type="Pfam" id="PF17253">
    <property type="entry name" value="DUF5320"/>
    <property type="match status" value="1"/>
</dbReference>
<dbReference type="EMBL" id="JAEAGR010000001">
    <property type="protein sequence ID" value="MBH1939432.1"/>
    <property type="molecule type" value="Genomic_DNA"/>
</dbReference>
<feature type="coiled-coil region" evidence="1">
    <location>
        <begin position="77"/>
        <end position="104"/>
    </location>
</feature>
<sequence length="106" mass="12260">MPRGDGSGPIGLGAKTGRGAGFCSGYTTPGYANFVGRPIYGYGRGNRRFHYPTGIYGQRHFRHPDYDERYTSDYDEKEFLTRQAKYLEEQLRFVRKNLSKYEEDDK</sequence>
<proteinExistence type="predicted"/>
<gene>
    <name evidence="2" type="ORF">I5677_00830</name>
</gene>
<dbReference type="Proteomes" id="UP000623269">
    <property type="component" value="Unassembled WGS sequence"/>
</dbReference>
<name>A0A8J7KVQ2_9FIRM</name>
<dbReference type="InterPro" id="IPR035205">
    <property type="entry name" value="DUF5320"/>
</dbReference>
<dbReference type="RefSeq" id="WP_197659659.1">
    <property type="nucleotide sequence ID" value="NZ_JAEAGR010000001.1"/>
</dbReference>